<evidence type="ECO:0000313" key="3">
    <source>
        <dbReference type="EMBL" id="TKS90414.1"/>
    </source>
</evidence>
<dbReference type="Pfam" id="PF00538">
    <property type="entry name" value="Linker_histone"/>
    <property type="match status" value="1"/>
</dbReference>
<gene>
    <name evidence="3" type="ORF">D9C73_024546</name>
</gene>
<dbReference type="PROSITE" id="PS51504">
    <property type="entry name" value="H15"/>
    <property type="match status" value="1"/>
</dbReference>
<dbReference type="AlphaFoldDB" id="A0A4U5VPC2"/>
<feature type="domain" description="H15" evidence="2">
    <location>
        <begin position="11"/>
        <end position="82"/>
    </location>
</feature>
<keyword evidence="4" id="KW-1185">Reference proteome</keyword>
<proteinExistence type="predicted"/>
<dbReference type="InterPro" id="IPR005818">
    <property type="entry name" value="Histone_H1/H5_H15"/>
</dbReference>
<evidence type="ECO:0000256" key="1">
    <source>
        <dbReference type="SAM" id="MobiDB-lite"/>
    </source>
</evidence>
<reference evidence="3 4" key="1">
    <citation type="submission" date="2019-01" db="EMBL/GenBank/DDBJ databases">
        <title>Genome Assembly of Collichthys lucidus.</title>
        <authorList>
            <person name="Cai M."/>
            <person name="Xiao S."/>
        </authorList>
    </citation>
    <scope>NUCLEOTIDE SEQUENCE [LARGE SCALE GENOMIC DNA]</scope>
    <source>
        <strain evidence="3">JT15FE1705JMU</strain>
        <tissue evidence="3">Muscle</tissue>
    </source>
</reference>
<evidence type="ECO:0000259" key="2">
    <source>
        <dbReference type="PROSITE" id="PS51504"/>
    </source>
</evidence>
<dbReference type="OrthoDB" id="10070184at2759"/>
<dbReference type="Gene3D" id="1.10.10.10">
    <property type="entry name" value="Winged helix-like DNA-binding domain superfamily/Winged helix DNA-binding domain"/>
    <property type="match status" value="1"/>
</dbReference>
<sequence length="123" mass="13557">MAEAEETSTPDRPSLPELVVKVVSACTDRKGLSFYALKMALASEGYDFKLHLLKRSVLALVRNGELIQVNKCGLSGRLKAPKPEKVSKKKAAEVKEPKAKKSSEKKEPKKPRKPKNSVVVTLE</sequence>
<dbReference type="InterPro" id="IPR036390">
    <property type="entry name" value="WH_DNA-bd_sf"/>
</dbReference>
<name>A0A4U5VPC2_COLLU</name>
<dbReference type="SUPFAM" id="SSF46785">
    <property type="entry name" value="Winged helix' DNA-binding domain"/>
    <property type="match status" value="1"/>
</dbReference>
<dbReference type="Proteomes" id="UP000298787">
    <property type="component" value="Chromosome 22"/>
</dbReference>
<dbReference type="GO" id="GO:0000786">
    <property type="term" value="C:nucleosome"/>
    <property type="evidence" value="ECO:0007669"/>
    <property type="project" value="InterPro"/>
</dbReference>
<evidence type="ECO:0000313" key="4">
    <source>
        <dbReference type="Proteomes" id="UP000298787"/>
    </source>
</evidence>
<feature type="compositionally biased region" description="Basic and acidic residues" evidence="1">
    <location>
        <begin position="81"/>
        <end position="107"/>
    </location>
</feature>
<dbReference type="EMBL" id="CM014099">
    <property type="protein sequence ID" value="TKS90414.1"/>
    <property type="molecule type" value="Genomic_DNA"/>
</dbReference>
<dbReference type="GO" id="GO:0003677">
    <property type="term" value="F:DNA binding"/>
    <property type="evidence" value="ECO:0007669"/>
    <property type="project" value="InterPro"/>
</dbReference>
<dbReference type="STRING" id="240159.A0A4U5VPC2"/>
<accession>A0A4U5VPC2</accession>
<dbReference type="InterPro" id="IPR036388">
    <property type="entry name" value="WH-like_DNA-bd_sf"/>
</dbReference>
<dbReference type="SMART" id="SM00526">
    <property type="entry name" value="H15"/>
    <property type="match status" value="1"/>
</dbReference>
<dbReference type="GO" id="GO:0006334">
    <property type="term" value="P:nucleosome assembly"/>
    <property type="evidence" value="ECO:0007669"/>
    <property type="project" value="InterPro"/>
</dbReference>
<feature type="region of interest" description="Disordered" evidence="1">
    <location>
        <begin position="78"/>
        <end position="123"/>
    </location>
</feature>
<protein>
    <submittedName>
        <fullName evidence="3">Histone H1</fullName>
    </submittedName>
</protein>
<organism evidence="3 4">
    <name type="scientific">Collichthys lucidus</name>
    <name type="common">Big head croaker</name>
    <name type="synonym">Sciaena lucida</name>
    <dbReference type="NCBI Taxonomy" id="240159"/>
    <lineage>
        <taxon>Eukaryota</taxon>
        <taxon>Metazoa</taxon>
        <taxon>Chordata</taxon>
        <taxon>Craniata</taxon>
        <taxon>Vertebrata</taxon>
        <taxon>Euteleostomi</taxon>
        <taxon>Actinopterygii</taxon>
        <taxon>Neopterygii</taxon>
        <taxon>Teleostei</taxon>
        <taxon>Neoteleostei</taxon>
        <taxon>Acanthomorphata</taxon>
        <taxon>Eupercaria</taxon>
        <taxon>Sciaenidae</taxon>
        <taxon>Collichthys</taxon>
    </lineage>
</organism>